<accession>A0A2T3NY92</accession>
<evidence type="ECO:0000313" key="3">
    <source>
        <dbReference type="Proteomes" id="UP000241771"/>
    </source>
</evidence>
<organism evidence="2 3">
    <name type="scientific">Photobacterium sanctipauli</name>
    <dbReference type="NCBI Taxonomy" id="1342794"/>
    <lineage>
        <taxon>Bacteria</taxon>
        <taxon>Pseudomonadati</taxon>
        <taxon>Pseudomonadota</taxon>
        <taxon>Gammaproteobacteria</taxon>
        <taxon>Vibrionales</taxon>
        <taxon>Vibrionaceae</taxon>
        <taxon>Photobacterium</taxon>
    </lineage>
</organism>
<name>A0A2T3NY92_9GAMM</name>
<protein>
    <submittedName>
        <fullName evidence="2">Uncharacterized protein</fullName>
    </submittedName>
</protein>
<evidence type="ECO:0000313" key="2">
    <source>
        <dbReference type="EMBL" id="PSW21257.1"/>
    </source>
</evidence>
<proteinExistence type="predicted"/>
<feature type="region of interest" description="Disordered" evidence="1">
    <location>
        <begin position="22"/>
        <end position="41"/>
    </location>
</feature>
<dbReference type="AlphaFoldDB" id="A0A2T3NY92"/>
<sequence>MNISKVALAVSTVFLLSACGGDSQEASDKDTDTDNTTQPETEVTVDLSTLSGCLDSLAGFPVNPAKGISGRVDARLYQVSRLNHGDDEKTVYKQSEIDVGERVGLPNGLLADTNVKVTQITIANPDLEPDAWSPSFEHSYVNADNQQYLGQHDVFSRWWSTNVDSTQPMNLNLDETTQYWIERVDQFSPEQPVRHENLYATYKGKETIETAFGEKETCVVEYSSELALMNTSLDEPVEAVRIVESSTDYLDQDYSILLSVREYSEYDPADLETATWGYSDYRKELIGRVKDEVLIGADPEQHLVPEGGFTTMEQCLASLPDNDYIAAPDAQIEYLMTRSKGEAESMIVQDATYTLTPRVEEGVSWRDHENLNTTRLHGAFFDYQNPTAPPFYEFTETYYSTEEGVLMGFEATENGGNVTAWGADNVLSESQSATSGYLLPDVRLNHGKLLNATAELDNFVQVMSTVFAGVGTAWDSELGEFVPACKEYRRWEANYYTEDGAVAVDGEGNPVVEFSDERNFYDNRGLIESFRTTHNWDSEGWLRMMIN</sequence>
<gene>
    <name evidence="2" type="ORF">C9I98_04745</name>
</gene>
<dbReference type="Proteomes" id="UP000241771">
    <property type="component" value="Unassembled WGS sequence"/>
</dbReference>
<reference evidence="2 3" key="1">
    <citation type="submission" date="2018-01" db="EMBL/GenBank/DDBJ databases">
        <title>Whole genome sequencing of Histamine producing bacteria.</title>
        <authorList>
            <person name="Butler K."/>
        </authorList>
    </citation>
    <scope>NUCLEOTIDE SEQUENCE [LARGE SCALE GENOMIC DNA]</scope>
    <source>
        <strain evidence="2 3">DSM 100436</strain>
    </source>
</reference>
<dbReference type="RefSeq" id="WP_107271640.1">
    <property type="nucleotide sequence ID" value="NZ_PYMA01000002.1"/>
</dbReference>
<dbReference type="PROSITE" id="PS51257">
    <property type="entry name" value="PROKAR_LIPOPROTEIN"/>
    <property type="match status" value="1"/>
</dbReference>
<evidence type="ECO:0000256" key="1">
    <source>
        <dbReference type="SAM" id="MobiDB-lite"/>
    </source>
</evidence>
<dbReference type="EMBL" id="PYMA01000002">
    <property type="protein sequence ID" value="PSW21257.1"/>
    <property type="molecule type" value="Genomic_DNA"/>
</dbReference>
<keyword evidence="3" id="KW-1185">Reference proteome</keyword>
<comment type="caution">
    <text evidence="2">The sequence shown here is derived from an EMBL/GenBank/DDBJ whole genome shotgun (WGS) entry which is preliminary data.</text>
</comment>